<dbReference type="InterPro" id="IPR036388">
    <property type="entry name" value="WH-like_DNA-bd_sf"/>
</dbReference>
<dbReference type="InterPro" id="IPR000595">
    <property type="entry name" value="cNMP-bd_dom"/>
</dbReference>
<comment type="caution">
    <text evidence="5">The sequence shown here is derived from an EMBL/GenBank/DDBJ whole genome shotgun (WGS) entry which is preliminary data.</text>
</comment>
<dbReference type="PROSITE" id="PS51063">
    <property type="entry name" value="HTH_CRP_2"/>
    <property type="match status" value="1"/>
</dbReference>
<gene>
    <name evidence="5" type="ORF">MTR65_17455</name>
</gene>
<accession>A0ABT0AH18</accession>
<dbReference type="InterPro" id="IPR036390">
    <property type="entry name" value="WH_DNA-bd_sf"/>
</dbReference>
<dbReference type="CDD" id="cd00038">
    <property type="entry name" value="CAP_ED"/>
    <property type="match status" value="1"/>
</dbReference>
<evidence type="ECO:0000256" key="1">
    <source>
        <dbReference type="ARBA" id="ARBA00023015"/>
    </source>
</evidence>
<organism evidence="5 6">
    <name type="scientific">Novosphingobium mangrovi</name>
    <name type="common">ex Hu et al. 2023</name>
    <dbReference type="NCBI Taxonomy" id="2930094"/>
    <lineage>
        <taxon>Bacteria</taxon>
        <taxon>Pseudomonadati</taxon>
        <taxon>Pseudomonadota</taxon>
        <taxon>Alphaproteobacteria</taxon>
        <taxon>Sphingomonadales</taxon>
        <taxon>Sphingomonadaceae</taxon>
        <taxon>Novosphingobium</taxon>
    </lineage>
</organism>
<dbReference type="InterPro" id="IPR014710">
    <property type="entry name" value="RmlC-like_jellyroll"/>
</dbReference>
<dbReference type="SUPFAM" id="SSF51206">
    <property type="entry name" value="cAMP-binding domain-like"/>
    <property type="match status" value="1"/>
</dbReference>
<feature type="domain" description="HTH crp-type" evidence="4">
    <location>
        <begin position="143"/>
        <end position="217"/>
    </location>
</feature>
<keyword evidence="3" id="KW-0804">Transcription</keyword>
<reference evidence="5" key="1">
    <citation type="submission" date="2022-03" db="EMBL/GenBank/DDBJ databases">
        <title>Identification of a novel bacterium isolated from mangrove sediments.</title>
        <authorList>
            <person name="Pan X."/>
        </authorList>
    </citation>
    <scope>NUCLEOTIDE SEQUENCE</scope>
    <source>
        <strain evidence="5">B2637</strain>
    </source>
</reference>
<evidence type="ECO:0000259" key="4">
    <source>
        <dbReference type="PROSITE" id="PS51063"/>
    </source>
</evidence>
<evidence type="ECO:0000313" key="5">
    <source>
        <dbReference type="EMBL" id="MCJ1962483.1"/>
    </source>
</evidence>
<proteinExistence type="predicted"/>
<evidence type="ECO:0000256" key="2">
    <source>
        <dbReference type="ARBA" id="ARBA00023125"/>
    </source>
</evidence>
<dbReference type="InterPro" id="IPR018490">
    <property type="entry name" value="cNMP-bd_dom_sf"/>
</dbReference>
<dbReference type="Pfam" id="PF13545">
    <property type="entry name" value="HTH_Crp_2"/>
    <property type="match status" value="1"/>
</dbReference>
<dbReference type="Proteomes" id="UP001162802">
    <property type="component" value="Unassembled WGS sequence"/>
</dbReference>
<keyword evidence="2" id="KW-0238">DNA-binding</keyword>
<dbReference type="SMART" id="SM00419">
    <property type="entry name" value="HTH_CRP"/>
    <property type="match status" value="1"/>
</dbReference>
<protein>
    <submittedName>
        <fullName evidence="5">Crp/Fnr family transcriptional regulator</fullName>
    </submittedName>
</protein>
<keyword evidence="1" id="KW-0805">Transcription regulation</keyword>
<dbReference type="RefSeq" id="WP_243802484.1">
    <property type="nucleotide sequence ID" value="NZ_JALHAT010000041.1"/>
</dbReference>
<evidence type="ECO:0000256" key="3">
    <source>
        <dbReference type="ARBA" id="ARBA00023163"/>
    </source>
</evidence>
<sequence>MDAFLANRRDVDLSLEERALLETAIAEVREIESRQVIVPPRTTVEISTLLIEGLVSRFIDDRHGLRQLVAIHVPGEFVDLHAYPMRELDHGIGALTAARVAIVPHEALRRILDPRPELARKLWFSTLLDAALHRAWLFRVGRLDAVGRVAHFLSEMNLRLQAIGLSDGTRFALPLTQADIAEICGLTTVHTNRALRQLREAGLCEVHAPTVELLDPTGLAQRGNFNSHYLYLDTEALTAKGSGSTS</sequence>
<dbReference type="Gene3D" id="2.60.120.10">
    <property type="entry name" value="Jelly Rolls"/>
    <property type="match status" value="1"/>
</dbReference>
<name>A0ABT0AH18_9SPHN</name>
<dbReference type="InterPro" id="IPR012318">
    <property type="entry name" value="HTH_CRP"/>
</dbReference>
<keyword evidence="6" id="KW-1185">Reference proteome</keyword>
<dbReference type="Gene3D" id="1.10.10.10">
    <property type="entry name" value="Winged helix-like DNA-binding domain superfamily/Winged helix DNA-binding domain"/>
    <property type="match status" value="1"/>
</dbReference>
<dbReference type="SUPFAM" id="SSF46785">
    <property type="entry name" value="Winged helix' DNA-binding domain"/>
    <property type="match status" value="1"/>
</dbReference>
<dbReference type="EMBL" id="JALHAT010000041">
    <property type="protein sequence ID" value="MCJ1962483.1"/>
    <property type="molecule type" value="Genomic_DNA"/>
</dbReference>
<evidence type="ECO:0000313" key="6">
    <source>
        <dbReference type="Proteomes" id="UP001162802"/>
    </source>
</evidence>